<name>A0ABP7VRL8_9ACTN</name>
<reference evidence="2" key="1">
    <citation type="journal article" date="2019" name="Int. J. Syst. Evol. Microbiol.">
        <title>The Global Catalogue of Microorganisms (GCM) 10K type strain sequencing project: providing services to taxonomists for standard genome sequencing and annotation.</title>
        <authorList>
            <consortium name="The Broad Institute Genomics Platform"/>
            <consortium name="The Broad Institute Genome Sequencing Center for Infectious Disease"/>
            <person name="Wu L."/>
            <person name="Ma J."/>
        </authorList>
    </citation>
    <scope>NUCLEOTIDE SEQUENCE [LARGE SCALE GENOMIC DNA]</scope>
    <source>
        <strain evidence="2">JCM 16925</strain>
    </source>
</reference>
<comment type="caution">
    <text evidence="1">The sequence shown here is derived from an EMBL/GenBank/DDBJ whole genome shotgun (WGS) entry which is preliminary data.</text>
</comment>
<organism evidence="1 2">
    <name type="scientific">Streptomyces shaanxiensis</name>
    <dbReference type="NCBI Taxonomy" id="653357"/>
    <lineage>
        <taxon>Bacteria</taxon>
        <taxon>Bacillati</taxon>
        <taxon>Actinomycetota</taxon>
        <taxon>Actinomycetes</taxon>
        <taxon>Kitasatosporales</taxon>
        <taxon>Streptomycetaceae</taxon>
        <taxon>Streptomyces</taxon>
    </lineage>
</organism>
<dbReference type="Proteomes" id="UP001499984">
    <property type="component" value="Unassembled WGS sequence"/>
</dbReference>
<keyword evidence="2" id="KW-1185">Reference proteome</keyword>
<evidence type="ECO:0000313" key="1">
    <source>
        <dbReference type="EMBL" id="GAA4072497.1"/>
    </source>
</evidence>
<proteinExistence type="predicted"/>
<sequence length="82" mass="8869">MESPESVGSGHVFGAVRAKGPTVLAFNGLSRLRFSNPSRPDPAPESDRVLAFSGLVCPRVPTRACFRSGSRFVVIHSWDVEI</sequence>
<evidence type="ECO:0000313" key="2">
    <source>
        <dbReference type="Proteomes" id="UP001499984"/>
    </source>
</evidence>
<accession>A0ABP7VRL8</accession>
<gene>
    <name evidence="1" type="ORF">GCM10022233_57100</name>
</gene>
<protein>
    <submittedName>
        <fullName evidence="1">Uncharacterized protein</fullName>
    </submittedName>
</protein>
<dbReference type="EMBL" id="BAAAZY010000013">
    <property type="protein sequence ID" value="GAA4072497.1"/>
    <property type="molecule type" value="Genomic_DNA"/>
</dbReference>